<protein>
    <submittedName>
        <fullName evidence="2">Acyl carrier protein</fullName>
    </submittedName>
</protein>
<feature type="domain" description="Carrier" evidence="1">
    <location>
        <begin position="1"/>
        <end position="74"/>
    </location>
</feature>
<dbReference type="Proteomes" id="UP000239494">
    <property type="component" value="Unassembled WGS sequence"/>
</dbReference>
<evidence type="ECO:0000313" key="3">
    <source>
        <dbReference type="Proteomes" id="UP000239494"/>
    </source>
</evidence>
<proteinExistence type="predicted"/>
<dbReference type="InterPro" id="IPR009081">
    <property type="entry name" value="PP-bd_ACP"/>
</dbReference>
<dbReference type="SUPFAM" id="SSF47336">
    <property type="entry name" value="ACP-like"/>
    <property type="match status" value="1"/>
</dbReference>
<evidence type="ECO:0000313" key="2">
    <source>
        <dbReference type="EMBL" id="PRY34874.1"/>
    </source>
</evidence>
<dbReference type="OrthoDB" id="4257495at2"/>
<dbReference type="PROSITE" id="PS50075">
    <property type="entry name" value="CARRIER"/>
    <property type="match status" value="1"/>
</dbReference>
<evidence type="ECO:0000259" key="1">
    <source>
        <dbReference type="PROSITE" id="PS50075"/>
    </source>
</evidence>
<organism evidence="2 3">
    <name type="scientific">Umezawaea tangerina</name>
    <dbReference type="NCBI Taxonomy" id="84725"/>
    <lineage>
        <taxon>Bacteria</taxon>
        <taxon>Bacillati</taxon>
        <taxon>Actinomycetota</taxon>
        <taxon>Actinomycetes</taxon>
        <taxon>Pseudonocardiales</taxon>
        <taxon>Pseudonocardiaceae</taxon>
        <taxon>Umezawaea</taxon>
    </lineage>
</organism>
<dbReference type="EMBL" id="PVTF01000015">
    <property type="protein sequence ID" value="PRY34874.1"/>
    <property type="molecule type" value="Genomic_DNA"/>
</dbReference>
<keyword evidence="3" id="KW-1185">Reference proteome</keyword>
<dbReference type="InterPro" id="IPR036736">
    <property type="entry name" value="ACP-like_sf"/>
</dbReference>
<comment type="caution">
    <text evidence="2">The sequence shown here is derived from an EMBL/GenBank/DDBJ whole genome shotgun (WGS) entry which is preliminary data.</text>
</comment>
<accession>A0A2T0SN88</accession>
<dbReference type="Pfam" id="PF00550">
    <property type="entry name" value="PP-binding"/>
    <property type="match status" value="1"/>
</dbReference>
<gene>
    <name evidence="2" type="ORF">CLV43_115150</name>
</gene>
<dbReference type="Gene3D" id="1.10.1200.10">
    <property type="entry name" value="ACP-like"/>
    <property type="match status" value="1"/>
</dbReference>
<dbReference type="RefSeq" id="WP_106194434.1">
    <property type="nucleotide sequence ID" value="NZ_PVTF01000015.1"/>
</dbReference>
<dbReference type="AlphaFoldDB" id="A0A2T0SN88"/>
<reference evidence="2 3" key="1">
    <citation type="submission" date="2018-03" db="EMBL/GenBank/DDBJ databases">
        <title>Genomic Encyclopedia of Archaeal and Bacterial Type Strains, Phase II (KMG-II): from individual species to whole genera.</title>
        <authorList>
            <person name="Goeker M."/>
        </authorList>
    </citation>
    <scope>NUCLEOTIDE SEQUENCE [LARGE SCALE GENOMIC DNA]</scope>
    <source>
        <strain evidence="2 3">DSM 44720</strain>
    </source>
</reference>
<name>A0A2T0SN88_9PSEU</name>
<sequence>MNTIDEFVALLHDEVGLPVSADDVETGLDQVPGWDSVHLLTLMMALERRTGRTIPMPELLEAPSLGHIYRLASA</sequence>